<evidence type="ECO:0000256" key="2">
    <source>
        <dbReference type="ARBA" id="ARBA00023180"/>
    </source>
</evidence>
<dbReference type="AlphaFoldDB" id="A0A8J1LAR5"/>
<feature type="transmembrane region" description="Helical" evidence="3">
    <location>
        <begin position="137"/>
        <end position="162"/>
    </location>
</feature>
<dbReference type="OrthoDB" id="6159398at2759"/>
<accession>A0A8J1LAR5</accession>
<keyword evidence="1 4" id="KW-0732">Signal</keyword>
<dbReference type="InterPro" id="IPR050831">
    <property type="entry name" value="CEA_cell_adhesion"/>
</dbReference>
<feature type="chain" id="PRO_5035286639" evidence="4">
    <location>
        <begin position="22"/>
        <end position="225"/>
    </location>
</feature>
<dbReference type="PANTHER" id="PTHR44427:SF28">
    <property type="entry name" value="CARCINOEMBRYONIC ANTIGEN-RELATED CELL ADHESION MOLECULE 2 ISOFORM X1"/>
    <property type="match status" value="1"/>
</dbReference>
<proteinExistence type="predicted"/>
<evidence type="ECO:0000256" key="4">
    <source>
        <dbReference type="SAM" id="SignalP"/>
    </source>
</evidence>
<keyword evidence="3" id="KW-0472">Membrane</keyword>
<keyword evidence="3" id="KW-1133">Transmembrane helix</keyword>
<evidence type="ECO:0000256" key="1">
    <source>
        <dbReference type="ARBA" id="ARBA00022729"/>
    </source>
</evidence>
<dbReference type="GeneID" id="121396050"/>
<dbReference type="InterPro" id="IPR013783">
    <property type="entry name" value="Ig-like_fold"/>
</dbReference>
<keyword evidence="3" id="KW-0812">Transmembrane</keyword>
<evidence type="ECO:0000256" key="3">
    <source>
        <dbReference type="SAM" id="Phobius"/>
    </source>
</evidence>
<sequence length="225" mass="24596">MTLIPFSLSALFSVWINLIHGINIQPIPEYPVVNHPVTLRVIGVSGTILSFSWYRSSSVDNSSLILTYNSSSNVVTQGPEYFPRAIAYSDGSLSISILYTSDQTNYTVQVKADSLTKDTIYLRSYGVCVDPPVDNTVGILAGIICGTFVGLALIACVTFLLYTRYILPVRQANTAGKFNNKQDTSATYDNVIDGGVGQNITVESAYTGLQRQQDNAYCDLKMGYK</sequence>
<gene>
    <name evidence="6" type="primary">LOC121396050</name>
</gene>
<reference evidence="6" key="1">
    <citation type="submission" date="2025-08" db="UniProtKB">
        <authorList>
            <consortium name="RefSeq"/>
        </authorList>
    </citation>
    <scope>IDENTIFICATION</scope>
    <source>
        <strain evidence="6">J_2021</strain>
        <tissue evidence="6">Erythrocytes</tissue>
    </source>
</reference>
<dbReference type="RefSeq" id="XP_041426576.1">
    <property type="nucleotide sequence ID" value="XM_041570642.1"/>
</dbReference>
<keyword evidence="2" id="KW-0325">Glycoprotein</keyword>
<dbReference type="PANTHER" id="PTHR44427">
    <property type="entry name" value="CARCINOEMBRYONIC ANTIGEN-RELATED CELL ADHESION MOLECULE 19"/>
    <property type="match status" value="1"/>
</dbReference>
<dbReference type="InterPro" id="IPR036179">
    <property type="entry name" value="Ig-like_dom_sf"/>
</dbReference>
<feature type="signal peptide" evidence="4">
    <location>
        <begin position="1"/>
        <end position="21"/>
    </location>
</feature>
<evidence type="ECO:0000313" key="6">
    <source>
        <dbReference type="RefSeq" id="XP_041426576.1"/>
    </source>
</evidence>
<name>A0A8J1LAR5_XENLA</name>
<protein>
    <submittedName>
        <fullName evidence="6">Carcinoembryonic antigen-related cell adhesion molecule 3-like</fullName>
    </submittedName>
</protein>
<evidence type="ECO:0000313" key="5">
    <source>
        <dbReference type="Proteomes" id="UP000186698"/>
    </source>
</evidence>
<keyword evidence="5" id="KW-1185">Reference proteome</keyword>
<dbReference type="SUPFAM" id="SSF48726">
    <property type="entry name" value="Immunoglobulin"/>
    <property type="match status" value="1"/>
</dbReference>
<dbReference type="Gene3D" id="2.60.40.10">
    <property type="entry name" value="Immunoglobulins"/>
    <property type="match status" value="1"/>
</dbReference>
<organism evidence="5 6">
    <name type="scientific">Xenopus laevis</name>
    <name type="common">African clawed frog</name>
    <dbReference type="NCBI Taxonomy" id="8355"/>
    <lineage>
        <taxon>Eukaryota</taxon>
        <taxon>Metazoa</taxon>
        <taxon>Chordata</taxon>
        <taxon>Craniata</taxon>
        <taxon>Vertebrata</taxon>
        <taxon>Euteleostomi</taxon>
        <taxon>Amphibia</taxon>
        <taxon>Batrachia</taxon>
        <taxon>Anura</taxon>
        <taxon>Pipoidea</taxon>
        <taxon>Pipidae</taxon>
        <taxon>Xenopodinae</taxon>
        <taxon>Xenopus</taxon>
        <taxon>Xenopus</taxon>
    </lineage>
</organism>
<dbReference type="Proteomes" id="UP000186698">
    <property type="component" value="Chromosome 7S"/>
</dbReference>
<dbReference type="KEGG" id="xla:121396050"/>